<comment type="subcellular location">
    <subcellularLocation>
        <location evidence="1 3">Nucleus</location>
    </subcellularLocation>
</comment>
<dbReference type="AlphaFoldDB" id="A0A9Q0KFW8"/>
<dbReference type="EMBL" id="JAMYWD010000005">
    <property type="protein sequence ID" value="KAJ4969695.1"/>
    <property type="molecule type" value="Genomic_DNA"/>
</dbReference>
<dbReference type="InterPro" id="IPR010402">
    <property type="entry name" value="CCT_domain"/>
</dbReference>
<evidence type="ECO:0000313" key="6">
    <source>
        <dbReference type="EMBL" id="KAJ4969695.1"/>
    </source>
</evidence>
<evidence type="ECO:0000259" key="5">
    <source>
        <dbReference type="PROSITE" id="PS51017"/>
    </source>
</evidence>
<reference evidence="6" key="1">
    <citation type="journal article" date="2023" name="Plant J.">
        <title>The genome of the king protea, Protea cynaroides.</title>
        <authorList>
            <person name="Chang J."/>
            <person name="Duong T.A."/>
            <person name="Schoeman C."/>
            <person name="Ma X."/>
            <person name="Roodt D."/>
            <person name="Barker N."/>
            <person name="Li Z."/>
            <person name="Van de Peer Y."/>
            <person name="Mizrachi E."/>
        </authorList>
    </citation>
    <scope>NUCLEOTIDE SEQUENCE</scope>
    <source>
        <tissue evidence="6">Young leaves</tissue>
    </source>
</reference>
<evidence type="ECO:0000256" key="3">
    <source>
        <dbReference type="PROSITE-ProRule" id="PRU00357"/>
    </source>
</evidence>
<sequence>MNEYSDFFSHSSTSSSDFSGSPPEISTTAYFPELFPATVPPPTSSSINEVLAAALRSDIDYTSYAPLNLVSSTLQQSLPNQNPIFSSLYHQFGSQNIELQSHLHRHRSNSLLSDENCIIEGTNKVRCYSAEEKKERIQRYRTKRSQRNFNKKIKYACRKTLADSRPRIRGRFARNEEIGETFQTQWTQMSGEEDGEEDYIWTKFFSAFSTNFISIDP</sequence>
<proteinExistence type="predicted"/>
<keyword evidence="7" id="KW-1185">Reference proteome</keyword>
<gene>
    <name evidence="6" type="ORF">NE237_002794</name>
</gene>
<evidence type="ECO:0000256" key="1">
    <source>
        <dbReference type="ARBA" id="ARBA00004123"/>
    </source>
</evidence>
<dbReference type="Proteomes" id="UP001141806">
    <property type="component" value="Unassembled WGS sequence"/>
</dbReference>
<dbReference type="GO" id="GO:0009909">
    <property type="term" value="P:regulation of flower development"/>
    <property type="evidence" value="ECO:0007669"/>
    <property type="project" value="InterPro"/>
</dbReference>
<dbReference type="InterPro" id="IPR045281">
    <property type="entry name" value="CONSTANS-like"/>
</dbReference>
<dbReference type="GO" id="GO:0005634">
    <property type="term" value="C:nucleus"/>
    <property type="evidence" value="ECO:0007669"/>
    <property type="project" value="UniProtKB-SubCell"/>
</dbReference>
<dbReference type="PANTHER" id="PTHR31319">
    <property type="entry name" value="ZINC FINGER PROTEIN CONSTANS-LIKE 4"/>
    <property type="match status" value="1"/>
</dbReference>
<name>A0A9Q0KFW8_9MAGN</name>
<evidence type="ECO:0000313" key="7">
    <source>
        <dbReference type="Proteomes" id="UP001141806"/>
    </source>
</evidence>
<dbReference type="Pfam" id="PF06203">
    <property type="entry name" value="CCT"/>
    <property type="match status" value="1"/>
</dbReference>
<organism evidence="6 7">
    <name type="scientific">Protea cynaroides</name>
    <dbReference type="NCBI Taxonomy" id="273540"/>
    <lineage>
        <taxon>Eukaryota</taxon>
        <taxon>Viridiplantae</taxon>
        <taxon>Streptophyta</taxon>
        <taxon>Embryophyta</taxon>
        <taxon>Tracheophyta</taxon>
        <taxon>Spermatophyta</taxon>
        <taxon>Magnoliopsida</taxon>
        <taxon>Proteales</taxon>
        <taxon>Proteaceae</taxon>
        <taxon>Protea</taxon>
    </lineage>
</organism>
<accession>A0A9Q0KFW8</accession>
<evidence type="ECO:0000256" key="2">
    <source>
        <dbReference type="ARBA" id="ARBA00023242"/>
    </source>
</evidence>
<feature type="domain" description="CCT" evidence="5">
    <location>
        <begin position="133"/>
        <end position="175"/>
    </location>
</feature>
<feature type="compositionally biased region" description="Low complexity" evidence="4">
    <location>
        <begin position="1"/>
        <end position="21"/>
    </location>
</feature>
<keyword evidence="2 3" id="KW-0539">Nucleus</keyword>
<dbReference type="PANTHER" id="PTHR31319:SF110">
    <property type="entry name" value="CCT MOTIF FAMILY PROTEIN"/>
    <property type="match status" value="1"/>
</dbReference>
<dbReference type="PROSITE" id="PS51017">
    <property type="entry name" value="CCT"/>
    <property type="match status" value="1"/>
</dbReference>
<dbReference type="OrthoDB" id="153872at2759"/>
<evidence type="ECO:0000256" key="4">
    <source>
        <dbReference type="SAM" id="MobiDB-lite"/>
    </source>
</evidence>
<dbReference type="GO" id="GO:0003700">
    <property type="term" value="F:DNA-binding transcription factor activity"/>
    <property type="evidence" value="ECO:0007669"/>
    <property type="project" value="TreeGrafter"/>
</dbReference>
<comment type="caution">
    <text evidence="6">The sequence shown here is derived from an EMBL/GenBank/DDBJ whole genome shotgun (WGS) entry which is preliminary data.</text>
</comment>
<protein>
    <recommendedName>
        <fullName evidence="5">CCT domain-containing protein</fullName>
    </recommendedName>
</protein>
<feature type="region of interest" description="Disordered" evidence="4">
    <location>
        <begin position="1"/>
        <end position="23"/>
    </location>
</feature>